<sequence length="33" mass="3780">MSGKILLQVVRKGQLPDTNNKVNHNSYKSFFDT</sequence>
<name>A0ABU0TMN9_9FLAO</name>
<protein>
    <submittedName>
        <fullName evidence="1">Uncharacterized protein</fullName>
    </submittedName>
</protein>
<dbReference type="EMBL" id="JAUTAL010000001">
    <property type="protein sequence ID" value="MDQ1098308.1"/>
    <property type="molecule type" value="Genomic_DNA"/>
</dbReference>
<keyword evidence="2" id="KW-1185">Reference proteome</keyword>
<gene>
    <name evidence="1" type="ORF">QE404_003455</name>
</gene>
<evidence type="ECO:0000313" key="2">
    <source>
        <dbReference type="Proteomes" id="UP001225072"/>
    </source>
</evidence>
<dbReference type="Proteomes" id="UP001225072">
    <property type="component" value="Unassembled WGS sequence"/>
</dbReference>
<reference evidence="1 2" key="1">
    <citation type="submission" date="2023-07" db="EMBL/GenBank/DDBJ databases">
        <title>Functional and genomic diversity of the sorghum phyllosphere microbiome.</title>
        <authorList>
            <person name="Shade A."/>
        </authorList>
    </citation>
    <scope>NUCLEOTIDE SEQUENCE [LARGE SCALE GENOMIC DNA]</scope>
    <source>
        <strain evidence="1 2">SORGH_AS_1064</strain>
    </source>
</reference>
<comment type="caution">
    <text evidence="1">The sequence shown here is derived from an EMBL/GenBank/DDBJ whole genome shotgun (WGS) entry which is preliminary data.</text>
</comment>
<organism evidence="1 2">
    <name type="scientific">Chryseobacterium camelliae</name>
    <dbReference type="NCBI Taxonomy" id="1265445"/>
    <lineage>
        <taxon>Bacteria</taxon>
        <taxon>Pseudomonadati</taxon>
        <taxon>Bacteroidota</taxon>
        <taxon>Flavobacteriia</taxon>
        <taxon>Flavobacteriales</taxon>
        <taxon>Weeksellaceae</taxon>
        <taxon>Chryseobacterium group</taxon>
        <taxon>Chryseobacterium</taxon>
    </lineage>
</organism>
<accession>A0ABU0TMN9</accession>
<proteinExistence type="predicted"/>
<evidence type="ECO:0000313" key="1">
    <source>
        <dbReference type="EMBL" id="MDQ1098308.1"/>
    </source>
</evidence>